<reference evidence="4" key="1">
    <citation type="submission" date="2019-08" db="EMBL/GenBank/DDBJ databases">
        <authorList>
            <person name="Kucharzyk K."/>
            <person name="Murdoch R.W."/>
            <person name="Higgins S."/>
            <person name="Loffler F."/>
        </authorList>
    </citation>
    <scope>NUCLEOTIDE SEQUENCE</scope>
</reference>
<dbReference type="Gene3D" id="3.40.50.2300">
    <property type="match status" value="1"/>
</dbReference>
<sequence>MLARQPMDVVLTDVWMPEMDGAELAWRIHAVPGMEQLPVIAVTADVASSENFDTVCFNGIVTKPVTMEKLREVLLQTVR</sequence>
<name>A0A645IZZ8_9ZZZZ</name>
<comment type="caution">
    <text evidence="4">The sequence shown here is derived from an EMBL/GenBank/DDBJ whole genome shotgun (WGS) entry which is preliminary data.</text>
</comment>
<dbReference type="GO" id="GO:0000160">
    <property type="term" value="P:phosphorelay signal transduction system"/>
    <property type="evidence" value="ECO:0007669"/>
    <property type="project" value="UniProtKB-KW"/>
</dbReference>
<evidence type="ECO:0000256" key="1">
    <source>
        <dbReference type="ARBA" id="ARBA00022553"/>
    </source>
</evidence>
<proteinExistence type="predicted"/>
<dbReference type="EMBL" id="VSSQ01128069">
    <property type="protein sequence ID" value="MPN57025.1"/>
    <property type="molecule type" value="Genomic_DNA"/>
</dbReference>
<keyword evidence="2" id="KW-0902">Two-component regulatory system</keyword>
<dbReference type="GO" id="GO:0004673">
    <property type="term" value="F:protein histidine kinase activity"/>
    <property type="evidence" value="ECO:0007669"/>
    <property type="project" value="UniProtKB-EC"/>
</dbReference>
<dbReference type="SUPFAM" id="SSF52172">
    <property type="entry name" value="CheY-like"/>
    <property type="match status" value="1"/>
</dbReference>
<evidence type="ECO:0000256" key="2">
    <source>
        <dbReference type="ARBA" id="ARBA00023012"/>
    </source>
</evidence>
<dbReference type="PANTHER" id="PTHR45339:SF1">
    <property type="entry name" value="HYBRID SIGNAL TRANSDUCTION HISTIDINE KINASE J"/>
    <property type="match status" value="1"/>
</dbReference>
<dbReference type="PROSITE" id="PS50110">
    <property type="entry name" value="RESPONSE_REGULATORY"/>
    <property type="match status" value="1"/>
</dbReference>
<keyword evidence="1" id="KW-0597">Phosphoprotein</keyword>
<organism evidence="4">
    <name type="scientific">bioreactor metagenome</name>
    <dbReference type="NCBI Taxonomy" id="1076179"/>
    <lineage>
        <taxon>unclassified sequences</taxon>
        <taxon>metagenomes</taxon>
        <taxon>ecological metagenomes</taxon>
    </lineage>
</organism>
<evidence type="ECO:0000313" key="4">
    <source>
        <dbReference type="EMBL" id="MPN57025.1"/>
    </source>
</evidence>
<protein>
    <submittedName>
        <fullName evidence="4">Signal transduction histidine-protein kinase BarA</fullName>
        <ecNumber evidence="4">2.7.13.3</ecNumber>
    </submittedName>
</protein>
<accession>A0A645IZZ8</accession>
<feature type="domain" description="Response regulatory" evidence="3">
    <location>
        <begin position="1"/>
        <end position="78"/>
    </location>
</feature>
<dbReference type="InterPro" id="IPR011006">
    <property type="entry name" value="CheY-like_superfamily"/>
</dbReference>
<dbReference type="AlphaFoldDB" id="A0A645IZZ8"/>
<dbReference type="EC" id="2.7.13.3" evidence="4"/>
<gene>
    <name evidence="4" type="primary">barA_16</name>
    <name evidence="4" type="ORF">SDC9_204719</name>
</gene>
<keyword evidence="4" id="KW-0808">Transferase</keyword>
<dbReference type="Pfam" id="PF00072">
    <property type="entry name" value="Response_reg"/>
    <property type="match status" value="1"/>
</dbReference>
<evidence type="ECO:0000259" key="3">
    <source>
        <dbReference type="PROSITE" id="PS50110"/>
    </source>
</evidence>
<dbReference type="InterPro" id="IPR001789">
    <property type="entry name" value="Sig_transdc_resp-reg_receiver"/>
</dbReference>
<keyword evidence="4" id="KW-0418">Kinase</keyword>
<dbReference type="PANTHER" id="PTHR45339">
    <property type="entry name" value="HYBRID SIGNAL TRANSDUCTION HISTIDINE KINASE J"/>
    <property type="match status" value="1"/>
</dbReference>